<organism evidence="1 2">
    <name type="scientific">Macleaya cordata</name>
    <name type="common">Five-seeded plume-poppy</name>
    <name type="synonym">Bocconia cordata</name>
    <dbReference type="NCBI Taxonomy" id="56857"/>
    <lineage>
        <taxon>Eukaryota</taxon>
        <taxon>Viridiplantae</taxon>
        <taxon>Streptophyta</taxon>
        <taxon>Embryophyta</taxon>
        <taxon>Tracheophyta</taxon>
        <taxon>Spermatophyta</taxon>
        <taxon>Magnoliopsida</taxon>
        <taxon>Ranunculales</taxon>
        <taxon>Papaveraceae</taxon>
        <taxon>Papaveroideae</taxon>
        <taxon>Macleaya</taxon>
    </lineage>
</organism>
<dbReference type="OrthoDB" id="690913at2759"/>
<comment type="caution">
    <text evidence="1">The sequence shown here is derived from an EMBL/GenBank/DDBJ whole genome shotgun (WGS) entry which is preliminary data.</text>
</comment>
<sequence>MKNHHLNHLHADLTGCSDQVKPRVKPYKFSNKRLKDLGLEFISVKQCLNETVKSLQDKGHLSIPPHNAYTRL</sequence>
<evidence type="ECO:0000313" key="1">
    <source>
        <dbReference type="EMBL" id="OVA15279.1"/>
    </source>
</evidence>
<dbReference type="Gene3D" id="3.40.50.720">
    <property type="entry name" value="NAD(P)-binding Rossmann-like Domain"/>
    <property type="match status" value="1"/>
</dbReference>
<protein>
    <submittedName>
        <fullName evidence="1">Uncharacterized protein</fullName>
    </submittedName>
</protein>
<dbReference type="EMBL" id="MVGT01000855">
    <property type="protein sequence ID" value="OVA15279.1"/>
    <property type="molecule type" value="Genomic_DNA"/>
</dbReference>
<proteinExistence type="predicted"/>
<dbReference type="OMA" id="IPPHNAY"/>
<dbReference type="AlphaFoldDB" id="A0A200QXS9"/>
<keyword evidence="2" id="KW-1185">Reference proteome</keyword>
<gene>
    <name evidence="1" type="ORF">BVC80_1331g2</name>
</gene>
<name>A0A200QXS9_MACCD</name>
<dbReference type="Proteomes" id="UP000195402">
    <property type="component" value="Unassembled WGS sequence"/>
</dbReference>
<dbReference type="STRING" id="56857.A0A200QXS9"/>
<evidence type="ECO:0000313" key="2">
    <source>
        <dbReference type="Proteomes" id="UP000195402"/>
    </source>
</evidence>
<accession>A0A200QXS9</accession>
<dbReference type="InParanoid" id="A0A200QXS9"/>
<reference evidence="1 2" key="1">
    <citation type="journal article" date="2017" name="Mol. Plant">
        <title>The Genome of Medicinal Plant Macleaya cordata Provides New Insights into Benzylisoquinoline Alkaloids Metabolism.</title>
        <authorList>
            <person name="Liu X."/>
            <person name="Liu Y."/>
            <person name="Huang P."/>
            <person name="Ma Y."/>
            <person name="Qing Z."/>
            <person name="Tang Q."/>
            <person name="Cao H."/>
            <person name="Cheng P."/>
            <person name="Zheng Y."/>
            <person name="Yuan Z."/>
            <person name="Zhou Y."/>
            <person name="Liu J."/>
            <person name="Tang Z."/>
            <person name="Zhuo Y."/>
            <person name="Zhang Y."/>
            <person name="Yu L."/>
            <person name="Huang J."/>
            <person name="Yang P."/>
            <person name="Peng Q."/>
            <person name="Zhang J."/>
            <person name="Jiang W."/>
            <person name="Zhang Z."/>
            <person name="Lin K."/>
            <person name="Ro D.K."/>
            <person name="Chen X."/>
            <person name="Xiong X."/>
            <person name="Shang Y."/>
            <person name="Huang S."/>
            <person name="Zeng J."/>
        </authorList>
    </citation>
    <scope>NUCLEOTIDE SEQUENCE [LARGE SCALE GENOMIC DNA]</scope>
    <source>
        <strain evidence="2">cv. BLH2017</strain>
        <tissue evidence="1">Root</tissue>
    </source>
</reference>